<keyword evidence="1" id="KW-0472">Membrane</keyword>
<reference evidence="3 4" key="1">
    <citation type="submission" date="2019-07" db="EMBL/GenBank/DDBJ databases">
        <title>Genomics analysis of Aphanomyces spp. identifies a new class of oomycete effector associated with host adaptation.</title>
        <authorList>
            <person name="Gaulin E."/>
        </authorList>
    </citation>
    <scope>NUCLEOTIDE SEQUENCE [LARGE SCALE GENOMIC DNA]</scope>
    <source>
        <strain evidence="3 4">ATCC 201684</strain>
    </source>
</reference>
<feature type="transmembrane region" description="Helical" evidence="1">
    <location>
        <begin position="98"/>
        <end position="118"/>
    </location>
</feature>
<evidence type="ECO:0000256" key="1">
    <source>
        <dbReference type="SAM" id="Phobius"/>
    </source>
</evidence>
<gene>
    <name evidence="3" type="ORF">Ae201684_013332</name>
</gene>
<feature type="chain" id="PRO_5026207545" description="Elicitin-like protein" evidence="2">
    <location>
        <begin position="21"/>
        <end position="119"/>
    </location>
</feature>
<keyword evidence="2" id="KW-0732">Signal</keyword>
<comment type="caution">
    <text evidence="3">The sequence shown here is derived from an EMBL/GenBank/DDBJ whole genome shotgun (WGS) entry which is preliminary data.</text>
</comment>
<evidence type="ECO:0000313" key="3">
    <source>
        <dbReference type="EMBL" id="KAF0729033.1"/>
    </source>
</evidence>
<accession>A0A6G0WNT9</accession>
<keyword evidence="1" id="KW-0812">Transmembrane</keyword>
<evidence type="ECO:0008006" key="5">
    <source>
        <dbReference type="Google" id="ProtNLM"/>
    </source>
</evidence>
<keyword evidence="4" id="KW-1185">Reference proteome</keyword>
<keyword evidence="1" id="KW-1133">Transmembrane helix</keyword>
<sequence>MKTTTLIATTLAVVAPNVLGAVCTMDELSPIVLSMNTCLHSSEVMVLMSKQPAPSTSETKDKLCKIADCKKMFDAVLSLKCEMPEDVKKNAINCNSSASATTVVSVGAVLVASIIAMMM</sequence>
<feature type="signal peptide" evidence="2">
    <location>
        <begin position="1"/>
        <end position="20"/>
    </location>
</feature>
<protein>
    <recommendedName>
        <fullName evidence="5">Elicitin-like protein</fullName>
    </recommendedName>
</protein>
<evidence type="ECO:0000313" key="4">
    <source>
        <dbReference type="Proteomes" id="UP000481153"/>
    </source>
</evidence>
<dbReference type="VEuPathDB" id="FungiDB:AeMF1_012926"/>
<dbReference type="EMBL" id="VJMJ01000170">
    <property type="protein sequence ID" value="KAF0729033.1"/>
    <property type="molecule type" value="Genomic_DNA"/>
</dbReference>
<name>A0A6G0WNT9_9STRA</name>
<evidence type="ECO:0000256" key="2">
    <source>
        <dbReference type="SAM" id="SignalP"/>
    </source>
</evidence>
<dbReference type="Proteomes" id="UP000481153">
    <property type="component" value="Unassembled WGS sequence"/>
</dbReference>
<proteinExistence type="predicted"/>
<dbReference type="AlphaFoldDB" id="A0A6G0WNT9"/>
<organism evidence="3 4">
    <name type="scientific">Aphanomyces euteiches</name>
    <dbReference type="NCBI Taxonomy" id="100861"/>
    <lineage>
        <taxon>Eukaryota</taxon>
        <taxon>Sar</taxon>
        <taxon>Stramenopiles</taxon>
        <taxon>Oomycota</taxon>
        <taxon>Saprolegniomycetes</taxon>
        <taxon>Saprolegniales</taxon>
        <taxon>Verrucalvaceae</taxon>
        <taxon>Aphanomyces</taxon>
    </lineage>
</organism>